<evidence type="ECO:0000313" key="2">
    <source>
        <dbReference type="EMBL" id="KVI12028.1"/>
    </source>
</evidence>
<dbReference type="InterPro" id="IPR003676">
    <property type="entry name" value="SAUR_fam"/>
</dbReference>
<accession>A0A118K7C5</accession>
<evidence type="ECO:0000256" key="1">
    <source>
        <dbReference type="ARBA" id="ARBA00006974"/>
    </source>
</evidence>
<keyword evidence="3" id="KW-1185">Reference proteome</keyword>
<dbReference type="EMBL" id="LEKV01000019">
    <property type="protein sequence ID" value="KVI12028.1"/>
    <property type="molecule type" value="Genomic_DNA"/>
</dbReference>
<name>A0A118K7C5_CYNCS</name>
<dbReference type="Gramene" id="KVI12028">
    <property type="protein sequence ID" value="KVI12028"/>
    <property type="gene ID" value="Ccrd_009557"/>
</dbReference>
<reference evidence="2 3" key="1">
    <citation type="journal article" date="2016" name="Sci. Rep.">
        <title>The genome sequence of the outbreeding globe artichoke constructed de novo incorporating a phase-aware low-pass sequencing strategy of F1 progeny.</title>
        <authorList>
            <person name="Scaglione D."/>
            <person name="Reyes-Chin-Wo S."/>
            <person name="Acquadro A."/>
            <person name="Froenicke L."/>
            <person name="Portis E."/>
            <person name="Beitel C."/>
            <person name="Tirone M."/>
            <person name="Mauro R."/>
            <person name="Lo Monaco A."/>
            <person name="Mauromicale G."/>
            <person name="Faccioli P."/>
            <person name="Cattivelli L."/>
            <person name="Rieseberg L."/>
            <person name="Michelmore R."/>
            <person name="Lanteri S."/>
        </authorList>
    </citation>
    <scope>NUCLEOTIDE SEQUENCE [LARGE SCALE GENOMIC DNA]</scope>
    <source>
        <strain evidence="2">2C</strain>
    </source>
</reference>
<organism evidence="2 3">
    <name type="scientific">Cynara cardunculus var. scolymus</name>
    <name type="common">Globe artichoke</name>
    <name type="synonym">Cynara scolymus</name>
    <dbReference type="NCBI Taxonomy" id="59895"/>
    <lineage>
        <taxon>Eukaryota</taxon>
        <taxon>Viridiplantae</taxon>
        <taxon>Streptophyta</taxon>
        <taxon>Embryophyta</taxon>
        <taxon>Tracheophyta</taxon>
        <taxon>Spermatophyta</taxon>
        <taxon>Magnoliopsida</taxon>
        <taxon>eudicotyledons</taxon>
        <taxon>Gunneridae</taxon>
        <taxon>Pentapetalae</taxon>
        <taxon>asterids</taxon>
        <taxon>campanulids</taxon>
        <taxon>Asterales</taxon>
        <taxon>Asteraceae</taxon>
        <taxon>Carduoideae</taxon>
        <taxon>Cardueae</taxon>
        <taxon>Carduinae</taxon>
        <taxon>Cynara</taxon>
    </lineage>
</organism>
<dbReference type="PANTHER" id="PTHR31374:SF28">
    <property type="entry name" value="SAUR-LIKE AUXIN-RESPONSIVE PROTEIN FAMILY"/>
    <property type="match status" value="1"/>
</dbReference>
<dbReference type="AlphaFoldDB" id="A0A118K7C5"/>
<dbReference type="Proteomes" id="UP000243975">
    <property type="component" value="Unassembled WGS sequence"/>
</dbReference>
<protein>
    <submittedName>
        <fullName evidence="2">Auxin responsive SAUR protein</fullName>
    </submittedName>
</protein>
<dbReference type="PANTHER" id="PTHR31374">
    <property type="entry name" value="AUXIN-INDUCED PROTEIN-LIKE-RELATED"/>
    <property type="match status" value="1"/>
</dbReference>
<gene>
    <name evidence="2" type="ORF">Ccrd_009557</name>
</gene>
<sequence>MLGKKIGSVKNLAKMVRVRGGPDASQSEWLLRKGEEKEEVVCTNMSSSDSSSSSKTPTGFFTVYIGEERRRFVIPMSYLSHPLFKMMLEKSSEEFGFNQKNGLVVPCSVNAFQEVVSVVESCNGKFDLSSLNDLAKKVKGWGEPKPSQAEWLLKDNEEGVCLSSCSSPTCQAPTGFFTLYIGDEKRRFVVPMSYLSHPLFKMMLEKSSEEFGFNQKNGLVIPCSVNAFREMVSVVESCNGKFDLSHLVQEFI</sequence>
<proteinExistence type="inferred from homology"/>
<dbReference type="GO" id="GO:0009733">
    <property type="term" value="P:response to auxin"/>
    <property type="evidence" value="ECO:0007669"/>
    <property type="project" value="InterPro"/>
</dbReference>
<dbReference type="STRING" id="59895.A0A118K7C5"/>
<evidence type="ECO:0000313" key="3">
    <source>
        <dbReference type="Proteomes" id="UP000243975"/>
    </source>
</evidence>
<comment type="similarity">
    <text evidence="1">Belongs to the ARG7 family.</text>
</comment>
<dbReference type="Pfam" id="PF02519">
    <property type="entry name" value="Auxin_inducible"/>
    <property type="match status" value="2"/>
</dbReference>
<comment type="caution">
    <text evidence="2">The sequence shown here is derived from an EMBL/GenBank/DDBJ whole genome shotgun (WGS) entry which is preliminary data.</text>
</comment>